<evidence type="ECO:0000256" key="5">
    <source>
        <dbReference type="ARBA" id="ARBA00023136"/>
    </source>
</evidence>
<feature type="transmembrane region" description="Helical" evidence="6">
    <location>
        <begin position="422"/>
        <end position="439"/>
    </location>
</feature>
<evidence type="ECO:0000313" key="8">
    <source>
        <dbReference type="Proteomes" id="UP001623041"/>
    </source>
</evidence>
<protein>
    <submittedName>
        <fullName evidence="7">Oligosaccharide flippase family protein</fullName>
    </submittedName>
</protein>
<comment type="caution">
    <text evidence="7">The sequence shown here is derived from an EMBL/GenBank/DDBJ whole genome shotgun (WGS) entry which is preliminary data.</text>
</comment>
<proteinExistence type="predicted"/>
<dbReference type="InterPro" id="IPR002797">
    <property type="entry name" value="Polysacc_synth"/>
</dbReference>
<reference evidence="7 8" key="1">
    <citation type="submission" date="2024-11" db="EMBL/GenBank/DDBJ databases">
        <authorList>
            <person name="Lucas J.A."/>
        </authorList>
    </citation>
    <scope>NUCLEOTIDE SEQUENCE [LARGE SCALE GENOMIC DNA]</scope>
    <source>
        <strain evidence="7 8">Z 5.4</strain>
    </source>
</reference>
<organism evidence="7 8">
    <name type="scientific">Bacillus salipaludis</name>
    <dbReference type="NCBI Taxonomy" id="2547811"/>
    <lineage>
        <taxon>Bacteria</taxon>
        <taxon>Bacillati</taxon>
        <taxon>Bacillota</taxon>
        <taxon>Bacilli</taxon>
        <taxon>Bacillales</taxon>
        <taxon>Bacillaceae</taxon>
        <taxon>Bacillus</taxon>
    </lineage>
</organism>
<feature type="transmembrane region" description="Helical" evidence="6">
    <location>
        <begin position="143"/>
        <end position="163"/>
    </location>
</feature>
<dbReference type="PANTHER" id="PTHR30250">
    <property type="entry name" value="PST FAMILY PREDICTED COLANIC ACID TRANSPORTER"/>
    <property type="match status" value="1"/>
</dbReference>
<evidence type="ECO:0000313" key="7">
    <source>
        <dbReference type="EMBL" id="MFK9090236.1"/>
    </source>
</evidence>
<accession>A0ABW8R9V8</accession>
<evidence type="ECO:0000256" key="6">
    <source>
        <dbReference type="SAM" id="Phobius"/>
    </source>
</evidence>
<dbReference type="PANTHER" id="PTHR30250:SF11">
    <property type="entry name" value="O-ANTIGEN TRANSPORTER-RELATED"/>
    <property type="match status" value="1"/>
</dbReference>
<dbReference type="EMBL" id="JBJHQH010000001">
    <property type="protein sequence ID" value="MFK9090236.1"/>
    <property type="molecule type" value="Genomic_DNA"/>
</dbReference>
<keyword evidence="2" id="KW-1003">Cell membrane</keyword>
<dbReference type="InterPro" id="IPR050833">
    <property type="entry name" value="Poly_Biosynth_Transport"/>
</dbReference>
<feature type="transmembrane region" description="Helical" evidence="6">
    <location>
        <begin position="47"/>
        <end position="65"/>
    </location>
</feature>
<keyword evidence="3 6" id="KW-0812">Transmembrane</keyword>
<feature type="transmembrane region" description="Helical" evidence="6">
    <location>
        <begin position="322"/>
        <end position="343"/>
    </location>
</feature>
<dbReference type="RefSeq" id="WP_406578932.1">
    <property type="nucleotide sequence ID" value="NZ_JBJHQH010000001.1"/>
</dbReference>
<evidence type="ECO:0000256" key="1">
    <source>
        <dbReference type="ARBA" id="ARBA00004651"/>
    </source>
</evidence>
<feature type="transmembrane region" description="Helical" evidence="6">
    <location>
        <begin position="9"/>
        <end position="31"/>
    </location>
</feature>
<keyword evidence="4 6" id="KW-1133">Transmembrane helix</keyword>
<gene>
    <name evidence="7" type="ORF">ACJEBI_01905</name>
</gene>
<evidence type="ECO:0000256" key="4">
    <source>
        <dbReference type="ARBA" id="ARBA00022989"/>
    </source>
</evidence>
<keyword evidence="5 6" id="KW-0472">Membrane</keyword>
<feature type="transmembrane region" description="Helical" evidence="6">
    <location>
        <begin position="113"/>
        <end position="131"/>
    </location>
</feature>
<feature type="transmembrane region" description="Helical" evidence="6">
    <location>
        <begin position="169"/>
        <end position="191"/>
    </location>
</feature>
<evidence type="ECO:0000256" key="3">
    <source>
        <dbReference type="ARBA" id="ARBA00022692"/>
    </source>
</evidence>
<dbReference type="Pfam" id="PF01943">
    <property type="entry name" value="Polysacc_synt"/>
    <property type="match status" value="1"/>
</dbReference>
<feature type="transmembrane region" description="Helical" evidence="6">
    <location>
        <begin position="291"/>
        <end position="316"/>
    </location>
</feature>
<sequence>MQKSLAKNIFYKVILNIFNLILPIIVGSYAYRTLGDTSIGKVQFSESIYNFFFIFAVFGIYQYGLREMSRIRDDKEKVSQFFTSMLSISIITSIVSLIGLLVFAYFGYSDNDIYPILILYGTNLFFNIFYVEWVNEANEDYDFITIKTVIIRLIYVVFLFLLIKGSDDYFQYALLLILSTFLNNIVSFIYVKRRIKLNFKAITIKEHLKPLIIVVIFSNANILFTQLDRFMLGETINTAAVSYYVLAQNMMGIINALIISVIQVTIPRLSYFSGNDDDESYIALLKNISRVYFAFLFPASIGMLVVSDITVIIYGGRSFEPAGIVLAVFAIYMISLGTESILSNQIIYVKKKENILVRLIFICGILNVGFNFLLLYLDIFSPATAIFTTAIANYLLVLLEYYYIRKHLKVKYTLFSFGNVKYLLYSLIFLPITYVIRLLDLNTFVLFVVLIVVNIGAYALILFFTKDEVYLLISRKLKEKLLRKTH</sequence>
<feature type="transmembrane region" description="Helical" evidence="6">
    <location>
        <begin position="86"/>
        <end position="107"/>
    </location>
</feature>
<feature type="transmembrane region" description="Helical" evidence="6">
    <location>
        <begin position="445"/>
        <end position="465"/>
    </location>
</feature>
<comment type="subcellular location">
    <subcellularLocation>
        <location evidence="1">Cell membrane</location>
        <topology evidence="1">Multi-pass membrane protein</topology>
    </subcellularLocation>
</comment>
<keyword evidence="8" id="KW-1185">Reference proteome</keyword>
<dbReference type="Proteomes" id="UP001623041">
    <property type="component" value="Unassembled WGS sequence"/>
</dbReference>
<feature type="transmembrane region" description="Helical" evidence="6">
    <location>
        <begin position="355"/>
        <end position="377"/>
    </location>
</feature>
<evidence type="ECO:0000256" key="2">
    <source>
        <dbReference type="ARBA" id="ARBA00022475"/>
    </source>
</evidence>
<feature type="transmembrane region" description="Helical" evidence="6">
    <location>
        <begin position="383"/>
        <end position="402"/>
    </location>
</feature>
<feature type="transmembrane region" description="Helical" evidence="6">
    <location>
        <begin position="211"/>
        <end position="232"/>
    </location>
</feature>
<name>A0ABW8R9V8_9BACI</name>